<dbReference type="InterPro" id="IPR003615">
    <property type="entry name" value="HNH_nuc"/>
</dbReference>
<evidence type="ECO:0000313" key="3">
    <source>
        <dbReference type="Proteomes" id="UP000236333"/>
    </source>
</evidence>
<keyword evidence="3" id="KW-1185">Reference proteome</keyword>
<dbReference type="AlphaFoldDB" id="A0A2J8A983"/>
<protein>
    <recommendedName>
        <fullName evidence="1">HNH nuclease domain-containing protein</fullName>
    </recommendedName>
</protein>
<dbReference type="Pfam" id="PF13391">
    <property type="entry name" value="HNH_2"/>
    <property type="match status" value="1"/>
</dbReference>
<evidence type="ECO:0000259" key="1">
    <source>
        <dbReference type="Pfam" id="PF13391"/>
    </source>
</evidence>
<accession>A0A2J8A983</accession>
<organism evidence="2 3">
    <name type="scientific">Tetrabaena socialis</name>
    <dbReference type="NCBI Taxonomy" id="47790"/>
    <lineage>
        <taxon>Eukaryota</taxon>
        <taxon>Viridiplantae</taxon>
        <taxon>Chlorophyta</taxon>
        <taxon>core chlorophytes</taxon>
        <taxon>Chlorophyceae</taxon>
        <taxon>CS clade</taxon>
        <taxon>Chlamydomonadales</taxon>
        <taxon>Tetrabaenaceae</taxon>
        <taxon>Tetrabaena</taxon>
    </lineage>
</organism>
<feature type="non-terminal residue" evidence="2">
    <location>
        <position position="104"/>
    </location>
</feature>
<dbReference type="OrthoDB" id="151325at2759"/>
<gene>
    <name evidence="2" type="ORF">TSOC_004373</name>
</gene>
<reference evidence="2 3" key="1">
    <citation type="journal article" date="2017" name="Mol. Biol. Evol.">
        <title>The 4-celled Tetrabaena socialis nuclear genome reveals the essential components for genetic control of cell number at the origin of multicellularity in the volvocine lineage.</title>
        <authorList>
            <person name="Featherston J."/>
            <person name="Arakaki Y."/>
            <person name="Hanschen E.R."/>
            <person name="Ferris P.J."/>
            <person name="Michod R.E."/>
            <person name="Olson B.J.S.C."/>
            <person name="Nozaki H."/>
            <person name="Durand P.M."/>
        </authorList>
    </citation>
    <scope>NUCLEOTIDE SEQUENCE [LARGE SCALE GENOMIC DNA]</scope>
    <source>
        <strain evidence="2 3">NIES-571</strain>
    </source>
</reference>
<sequence length="104" mass="12201">MLLGEYCPYRLVCGAHLFKYAWRSYVSDVLGFDNINDVKNGLLLLKPLEEAFDAGYLIFERKDGQFVAHWLGGVHYDNLEILDLARYPWKSNDKMMMEEQSTFR</sequence>
<proteinExistence type="predicted"/>
<name>A0A2J8A983_9CHLO</name>
<dbReference type="EMBL" id="PGGS01000106">
    <property type="protein sequence ID" value="PNH09061.1"/>
    <property type="molecule type" value="Genomic_DNA"/>
</dbReference>
<feature type="domain" description="HNH nuclease" evidence="1">
    <location>
        <begin position="11"/>
        <end position="60"/>
    </location>
</feature>
<evidence type="ECO:0000313" key="2">
    <source>
        <dbReference type="EMBL" id="PNH09061.1"/>
    </source>
</evidence>
<comment type="caution">
    <text evidence="2">The sequence shown here is derived from an EMBL/GenBank/DDBJ whole genome shotgun (WGS) entry which is preliminary data.</text>
</comment>
<dbReference type="Proteomes" id="UP000236333">
    <property type="component" value="Unassembled WGS sequence"/>
</dbReference>